<accession>A0ABQ2AP21</accession>
<organism evidence="1 2">
    <name type="scientific">Arthrobacter liuii</name>
    <dbReference type="NCBI Taxonomy" id="1476996"/>
    <lineage>
        <taxon>Bacteria</taxon>
        <taxon>Bacillati</taxon>
        <taxon>Actinomycetota</taxon>
        <taxon>Actinomycetes</taxon>
        <taxon>Micrococcales</taxon>
        <taxon>Micrococcaceae</taxon>
        <taxon>Arthrobacter</taxon>
    </lineage>
</organism>
<name>A0ABQ2AP21_9MICC</name>
<dbReference type="EMBL" id="BMFW01000005">
    <property type="protein sequence ID" value="GGH93730.1"/>
    <property type="molecule type" value="Genomic_DNA"/>
</dbReference>
<evidence type="ECO:0000313" key="1">
    <source>
        <dbReference type="EMBL" id="GGH93730.1"/>
    </source>
</evidence>
<sequence>MQMNPQTKVELFVPAHPEAVYAALMRVATEDFKRAKGSDFTRAVTFRSGASMLTWGQDFHAQVTPAEGGSKISVSAVGRNGGNYQHGTRSHRLIAGIMERVTELVQEDQIRTA</sequence>
<evidence type="ECO:0000313" key="2">
    <source>
        <dbReference type="Proteomes" id="UP000643279"/>
    </source>
</evidence>
<dbReference type="Proteomes" id="UP000643279">
    <property type="component" value="Unassembled WGS sequence"/>
</dbReference>
<dbReference type="RefSeq" id="WP_188571031.1">
    <property type="nucleotide sequence ID" value="NZ_BMFW01000005.1"/>
</dbReference>
<proteinExistence type="predicted"/>
<protein>
    <recommendedName>
        <fullName evidence="3">DUF1499 domain-containing protein</fullName>
    </recommendedName>
</protein>
<keyword evidence="2" id="KW-1185">Reference proteome</keyword>
<dbReference type="SUPFAM" id="SSF55961">
    <property type="entry name" value="Bet v1-like"/>
    <property type="match status" value="1"/>
</dbReference>
<gene>
    <name evidence="1" type="ORF">GCM10007170_15280</name>
</gene>
<evidence type="ECO:0008006" key="3">
    <source>
        <dbReference type="Google" id="ProtNLM"/>
    </source>
</evidence>
<reference evidence="2" key="1">
    <citation type="journal article" date="2019" name="Int. J. Syst. Evol. Microbiol.">
        <title>The Global Catalogue of Microorganisms (GCM) 10K type strain sequencing project: providing services to taxonomists for standard genome sequencing and annotation.</title>
        <authorList>
            <consortium name="The Broad Institute Genomics Platform"/>
            <consortium name="The Broad Institute Genome Sequencing Center for Infectious Disease"/>
            <person name="Wu L."/>
            <person name="Ma J."/>
        </authorList>
    </citation>
    <scope>NUCLEOTIDE SEQUENCE [LARGE SCALE GENOMIC DNA]</scope>
    <source>
        <strain evidence="2">CGMCC 1.12778</strain>
    </source>
</reference>
<comment type="caution">
    <text evidence="1">The sequence shown here is derived from an EMBL/GenBank/DDBJ whole genome shotgun (WGS) entry which is preliminary data.</text>
</comment>